<accession>A0A9D3YYE6</accession>
<keyword evidence="2" id="KW-1185">Reference proteome</keyword>
<name>A0A9D3YYE6_DREPO</name>
<reference evidence="1" key="1">
    <citation type="journal article" date="2019" name="bioRxiv">
        <title>The Genome of the Zebra Mussel, Dreissena polymorpha: A Resource for Invasive Species Research.</title>
        <authorList>
            <person name="McCartney M.A."/>
            <person name="Auch B."/>
            <person name="Kono T."/>
            <person name="Mallez S."/>
            <person name="Zhang Y."/>
            <person name="Obille A."/>
            <person name="Becker A."/>
            <person name="Abrahante J.E."/>
            <person name="Garbe J."/>
            <person name="Badalamenti J.P."/>
            <person name="Herman A."/>
            <person name="Mangelson H."/>
            <person name="Liachko I."/>
            <person name="Sullivan S."/>
            <person name="Sone E.D."/>
            <person name="Koren S."/>
            <person name="Silverstein K.A.T."/>
            <person name="Beckman K.B."/>
            <person name="Gohl D.M."/>
        </authorList>
    </citation>
    <scope>NUCLEOTIDE SEQUENCE</scope>
    <source>
        <strain evidence="1">Duluth1</strain>
        <tissue evidence="1">Whole animal</tissue>
    </source>
</reference>
<dbReference type="EMBL" id="JAIWYP010000014">
    <property type="protein sequence ID" value="KAH3708577.1"/>
    <property type="molecule type" value="Genomic_DNA"/>
</dbReference>
<comment type="caution">
    <text evidence="1">The sequence shown here is derived from an EMBL/GenBank/DDBJ whole genome shotgun (WGS) entry which is preliminary data.</text>
</comment>
<organism evidence="1 2">
    <name type="scientific">Dreissena polymorpha</name>
    <name type="common">Zebra mussel</name>
    <name type="synonym">Mytilus polymorpha</name>
    <dbReference type="NCBI Taxonomy" id="45954"/>
    <lineage>
        <taxon>Eukaryota</taxon>
        <taxon>Metazoa</taxon>
        <taxon>Spiralia</taxon>
        <taxon>Lophotrochozoa</taxon>
        <taxon>Mollusca</taxon>
        <taxon>Bivalvia</taxon>
        <taxon>Autobranchia</taxon>
        <taxon>Heteroconchia</taxon>
        <taxon>Euheterodonta</taxon>
        <taxon>Imparidentia</taxon>
        <taxon>Neoheterodontei</taxon>
        <taxon>Myida</taxon>
        <taxon>Dreissenoidea</taxon>
        <taxon>Dreissenidae</taxon>
        <taxon>Dreissena</taxon>
    </lineage>
</organism>
<dbReference type="AlphaFoldDB" id="A0A9D3YYE6"/>
<protein>
    <submittedName>
        <fullName evidence="1">Uncharacterized protein</fullName>
    </submittedName>
</protein>
<gene>
    <name evidence="1" type="ORF">DPMN_068032</name>
</gene>
<evidence type="ECO:0000313" key="1">
    <source>
        <dbReference type="EMBL" id="KAH3708577.1"/>
    </source>
</evidence>
<sequence>MSLRIENPNPTTCVLVLNLVARETAHGPDGGIVAVRCALVVCHVRLAAGGVNVAVLAA</sequence>
<reference evidence="1" key="2">
    <citation type="submission" date="2020-11" db="EMBL/GenBank/DDBJ databases">
        <authorList>
            <person name="McCartney M.A."/>
            <person name="Auch B."/>
            <person name="Kono T."/>
            <person name="Mallez S."/>
            <person name="Becker A."/>
            <person name="Gohl D.M."/>
            <person name="Silverstein K.A.T."/>
            <person name="Koren S."/>
            <person name="Bechman K.B."/>
            <person name="Herman A."/>
            <person name="Abrahante J.E."/>
            <person name="Garbe J."/>
        </authorList>
    </citation>
    <scope>NUCLEOTIDE SEQUENCE</scope>
    <source>
        <strain evidence="1">Duluth1</strain>
        <tissue evidence="1">Whole animal</tissue>
    </source>
</reference>
<dbReference type="Proteomes" id="UP000828390">
    <property type="component" value="Unassembled WGS sequence"/>
</dbReference>
<proteinExistence type="predicted"/>
<evidence type="ECO:0000313" key="2">
    <source>
        <dbReference type="Proteomes" id="UP000828390"/>
    </source>
</evidence>